<gene>
    <name evidence="1" type="ORF">CRG98_017340</name>
</gene>
<dbReference type="AlphaFoldDB" id="A0A2I0K2A8"/>
<name>A0A2I0K2A8_PUNGR</name>
<keyword evidence="2" id="KW-1185">Reference proteome</keyword>
<evidence type="ECO:0000313" key="1">
    <source>
        <dbReference type="EMBL" id="PKI62260.1"/>
    </source>
</evidence>
<sequence>MPMNLHLNRRGQLKVGLDHWWVGFGLIWLAQTRLEGNRLDWGFLTPLEHLERTGGFRRFGPVSSTSHGGSKHPRDPSKWWWWSLGHEASGRPASCKEKRKAVRIADLTRLDRPDWVILVVAAVEVASAICPSVPQNYVPCPLPGFSPPSRLLSIGLLAQVTARYGPPIAMLRCLLVTKSLYTNLKKPPRAPWFNQVSPGCHFPLVESMVPVRTQMWTLIGTHMRAFGSRDLGVSTFPGTRDGHA</sequence>
<dbReference type="EMBL" id="PGOL01000980">
    <property type="protein sequence ID" value="PKI62260.1"/>
    <property type="molecule type" value="Genomic_DNA"/>
</dbReference>
<dbReference type="Proteomes" id="UP000233551">
    <property type="component" value="Unassembled WGS sequence"/>
</dbReference>
<accession>A0A2I0K2A8</accession>
<organism evidence="1 2">
    <name type="scientific">Punica granatum</name>
    <name type="common">Pomegranate</name>
    <dbReference type="NCBI Taxonomy" id="22663"/>
    <lineage>
        <taxon>Eukaryota</taxon>
        <taxon>Viridiplantae</taxon>
        <taxon>Streptophyta</taxon>
        <taxon>Embryophyta</taxon>
        <taxon>Tracheophyta</taxon>
        <taxon>Spermatophyta</taxon>
        <taxon>Magnoliopsida</taxon>
        <taxon>eudicotyledons</taxon>
        <taxon>Gunneridae</taxon>
        <taxon>Pentapetalae</taxon>
        <taxon>rosids</taxon>
        <taxon>malvids</taxon>
        <taxon>Myrtales</taxon>
        <taxon>Lythraceae</taxon>
        <taxon>Punica</taxon>
    </lineage>
</organism>
<protein>
    <submittedName>
        <fullName evidence="1">Uncharacterized protein</fullName>
    </submittedName>
</protein>
<proteinExistence type="predicted"/>
<comment type="caution">
    <text evidence="1">The sequence shown here is derived from an EMBL/GenBank/DDBJ whole genome shotgun (WGS) entry which is preliminary data.</text>
</comment>
<reference evidence="1 2" key="1">
    <citation type="submission" date="2017-11" db="EMBL/GenBank/DDBJ databases">
        <title>De-novo sequencing of pomegranate (Punica granatum L.) genome.</title>
        <authorList>
            <person name="Akparov Z."/>
            <person name="Amiraslanov A."/>
            <person name="Hajiyeva S."/>
            <person name="Abbasov M."/>
            <person name="Kaur K."/>
            <person name="Hamwieh A."/>
            <person name="Solovyev V."/>
            <person name="Salamov A."/>
            <person name="Braich B."/>
            <person name="Kosarev P."/>
            <person name="Mahmoud A."/>
            <person name="Hajiyev E."/>
            <person name="Babayeva S."/>
            <person name="Izzatullayeva V."/>
            <person name="Mammadov A."/>
            <person name="Mammadov A."/>
            <person name="Sharifova S."/>
            <person name="Ojaghi J."/>
            <person name="Eynullazada K."/>
            <person name="Bayramov B."/>
            <person name="Abdulazimova A."/>
            <person name="Shahmuradov I."/>
        </authorList>
    </citation>
    <scope>NUCLEOTIDE SEQUENCE [LARGE SCALE GENOMIC DNA]</scope>
    <source>
        <strain evidence="2">cv. AG2017</strain>
        <tissue evidence="1">Leaf</tissue>
    </source>
</reference>
<evidence type="ECO:0000313" key="2">
    <source>
        <dbReference type="Proteomes" id="UP000233551"/>
    </source>
</evidence>